<reference evidence="3" key="1">
    <citation type="submission" date="2023-09" db="UniProtKB">
        <authorList>
            <consortium name="Ensembl"/>
        </authorList>
    </citation>
    <scope>IDENTIFICATION</scope>
</reference>
<dbReference type="GeneTree" id="ENSGT00940000177216"/>
<dbReference type="Ensembl" id="ENSSPAT00000018254.1">
    <property type="protein sequence ID" value="ENSSPAP00000017977.1"/>
    <property type="gene ID" value="ENSSPAG00000013579.1"/>
</dbReference>
<protein>
    <submittedName>
        <fullName evidence="3">Uncharacterized protein</fullName>
    </submittedName>
</protein>
<feature type="region of interest" description="Disordered" evidence="1">
    <location>
        <begin position="160"/>
        <end position="179"/>
    </location>
</feature>
<organism evidence="3">
    <name type="scientific">Stegastes partitus</name>
    <name type="common">bicolor damselfish</name>
    <dbReference type="NCBI Taxonomy" id="144197"/>
    <lineage>
        <taxon>Eukaryota</taxon>
        <taxon>Metazoa</taxon>
        <taxon>Chordata</taxon>
        <taxon>Craniata</taxon>
        <taxon>Vertebrata</taxon>
        <taxon>Euteleostomi</taxon>
        <taxon>Actinopterygii</taxon>
        <taxon>Neopterygii</taxon>
        <taxon>Teleostei</taxon>
        <taxon>Neoteleostei</taxon>
        <taxon>Acanthomorphata</taxon>
        <taxon>Ovalentaria</taxon>
        <taxon>Pomacentridae</taxon>
        <taxon>Stegastes</taxon>
    </lineage>
</organism>
<proteinExistence type="predicted"/>
<dbReference type="AlphaFoldDB" id="A0A3B5AWT1"/>
<feature type="compositionally biased region" description="Low complexity" evidence="1">
    <location>
        <begin position="70"/>
        <end position="80"/>
    </location>
</feature>
<keyword evidence="2" id="KW-0732">Signal</keyword>
<evidence type="ECO:0000256" key="2">
    <source>
        <dbReference type="SAM" id="SignalP"/>
    </source>
</evidence>
<feature type="region of interest" description="Disordered" evidence="1">
    <location>
        <begin position="31"/>
        <end position="80"/>
    </location>
</feature>
<evidence type="ECO:0000313" key="3">
    <source>
        <dbReference type="Ensembl" id="ENSSPAP00000017977.1"/>
    </source>
</evidence>
<feature type="signal peptide" evidence="2">
    <location>
        <begin position="1"/>
        <end position="16"/>
    </location>
</feature>
<feature type="chain" id="PRO_5017430155" evidence="2">
    <location>
        <begin position="17"/>
        <end position="231"/>
    </location>
</feature>
<accession>A0A3B5AWT1</accession>
<feature type="compositionally biased region" description="Polar residues" evidence="1">
    <location>
        <begin position="213"/>
        <end position="231"/>
    </location>
</feature>
<sequence>MMIIVILSCFTIMVSAVPVTSNVLPALQTQGGATQTQRVQPAEVTNQKPEAQRPAVLPPSVEQPQSGVTQQPNPQLNPQLRPSLQQYMWSPQGGSPLVFCYCFQIFPPYGYIPLFSPPYTNQLVRSLLSSLFQMAAKMSQLGVYMPTVLTNQPAGAVQPERQAAGLTNPEQQGVAPTMGTSAAAIQQGQACSGSQPNANSVPAGLEGAAQEAATVQTSVRPKLQPTQGNLV</sequence>
<feature type="region of interest" description="Disordered" evidence="1">
    <location>
        <begin position="212"/>
        <end position="231"/>
    </location>
</feature>
<name>A0A3B5AWT1_9TELE</name>
<evidence type="ECO:0000256" key="1">
    <source>
        <dbReference type="SAM" id="MobiDB-lite"/>
    </source>
</evidence>